<keyword evidence="1" id="KW-0472">Membrane</keyword>
<organism evidence="2 3">
    <name type="scientific">Phormidium yuhuli AB48</name>
    <dbReference type="NCBI Taxonomy" id="2940671"/>
    <lineage>
        <taxon>Bacteria</taxon>
        <taxon>Bacillati</taxon>
        <taxon>Cyanobacteriota</taxon>
        <taxon>Cyanophyceae</taxon>
        <taxon>Oscillatoriophycideae</taxon>
        <taxon>Oscillatoriales</taxon>
        <taxon>Oscillatoriaceae</taxon>
        <taxon>Phormidium</taxon>
        <taxon>Phormidium yuhuli</taxon>
    </lineage>
</organism>
<evidence type="ECO:0008006" key="4">
    <source>
        <dbReference type="Google" id="ProtNLM"/>
    </source>
</evidence>
<evidence type="ECO:0000256" key="1">
    <source>
        <dbReference type="SAM" id="Phobius"/>
    </source>
</evidence>
<reference evidence="2" key="1">
    <citation type="submission" date="2022-06" db="EMBL/GenBank/DDBJ databases">
        <title>Genome sequence of Phormidium yuhuli AB48 isolated from an industrial photobioreactor environment.</title>
        <authorList>
            <person name="Qiu Y."/>
            <person name="Noonan A.J.C."/>
            <person name="Dofher K."/>
            <person name="Koch M."/>
            <person name="Kieft B."/>
            <person name="Lin X."/>
            <person name="Ziels R.M."/>
            <person name="Hallam S.J."/>
        </authorList>
    </citation>
    <scope>NUCLEOTIDE SEQUENCE</scope>
    <source>
        <strain evidence="2">AB48</strain>
    </source>
</reference>
<keyword evidence="1" id="KW-1133">Transmembrane helix</keyword>
<dbReference type="EMBL" id="CP098611">
    <property type="protein sequence ID" value="USR92019.1"/>
    <property type="molecule type" value="Genomic_DNA"/>
</dbReference>
<evidence type="ECO:0000313" key="3">
    <source>
        <dbReference type="Proteomes" id="UP001056708"/>
    </source>
</evidence>
<name>A0ABY5AUW0_9CYAN</name>
<keyword evidence="1" id="KW-0812">Transmembrane</keyword>
<sequence length="155" mass="17278">MSSLPQHPSRGDCPCPLCGRGQLSPLSLMEVIGCNNCGHLFEVQHQGDRISLRAIDQSPPPNWRWTGRGWQPTGREDVKISLETWIAAICFTLVPTAIVATAAYVFPPLPGSGWSAFPLIWTGLTFLCHGSCVITLLMEYYQVPLRSYFRLRSFL</sequence>
<gene>
    <name evidence="2" type="ORF">NEA10_04655</name>
</gene>
<dbReference type="Proteomes" id="UP001056708">
    <property type="component" value="Chromosome"/>
</dbReference>
<protein>
    <recommendedName>
        <fullName evidence="4">DUF983 domain-containing protein</fullName>
    </recommendedName>
</protein>
<proteinExistence type="predicted"/>
<evidence type="ECO:0000313" key="2">
    <source>
        <dbReference type="EMBL" id="USR92019.1"/>
    </source>
</evidence>
<dbReference type="RefSeq" id="WP_252664098.1">
    <property type="nucleotide sequence ID" value="NZ_CP098611.1"/>
</dbReference>
<feature type="transmembrane region" description="Helical" evidence="1">
    <location>
        <begin position="85"/>
        <end position="106"/>
    </location>
</feature>
<feature type="transmembrane region" description="Helical" evidence="1">
    <location>
        <begin position="118"/>
        <end position="141"/>
    </location>
</feature>
<keyword evidence="3" id="KW-1185">Reference proteome</keyword>
<accession>A0ABY5AUW0</accession>